<feature type="signal peptide" evidence="4">
    <location>
        <begin position="1"/>
        <end position="26"/>
    </location>
</feature>
<feature type="chain" id="PRO_5032772510" evidence="4">
    <location>
        <begin position="27"/>
        <end position="718"/>
    </location>
</feature>
<keyword evidence="7" id="KW-1185">Reference proteome</keyword>
<evidence type="ECO:0000256" key="2">
    <source>
        <dbReference type="ARBA" id="ARBA00009387"/>
    </source>
</evidence>
<dbReference type="GO" id="GO:0004553">
    <property type="term" value="F:hydrolase activity, hydrolyzing O-glycosyl compounds"/>
    <property type="evidence" value="ECO:0007669"/>
    <property type="project" value="InterPro"/>
</dbReference>
<dbReference type="PANTHER" id="PTHR37423:SF2">
    <property type="entry name" value="MEMBRANE-BOUND LYTIC MUREIN TRANSGLYCOSYLASE C"/>
    <property type="match status" value="1"/>
</dbReference>
<sequence>MYPLRDRVLGPLLALSLAFGLQPAHAEDATAIASALAASGARDWADAESYARKSGPMAQALIEWQKLRAGQGTWPEYLAFARAHRDWPGMTLLYRRGDALLRRDLPATEIIDWFGPRRPDTVAGAKALVTALRETDAAAAQAELARFWTTQPLTDPESDNFVAIYGADLVGLHDARLSSLLDQGEWESAEIALPLATPAAQNIGRARIALQSGKAGVDALILVLSDEQRADAGLALDRFRWRMRAKMPDLARELMLERSTDAQALRVPEDWAKARADFVREAMRAGDWPLAEKLAAGNFLPEGGEPFIDLEWLAGFAALKQGASDRALGHFTRLQAGVSSPISLSRALYWQGRAHEAAGDKDAARGAYLHAASWQTAYYGQLAAEKLRQPMQPALAVPGLANDSLPEWRDSDLRYNPVWQAGVWLMAAGDTDQAARFFLHLAETAAPEDIGRMARMMLEMHHPWYALRLAKAAAAKGVIYPAAYFPLTGLETKPLGLPPELVMSIARRESEFNHTVSSHVGAQGLMQVMPGTAKEMARKLGEPYDAPRLSKDAAYNARLGAAYLDGLRDRFGPSIALVSAGYNAGPGRSARWINDFGDLRRAADPIEWVEMIPFDETRNYVMRVAEALPVYRARIMGKPAPIVPSFDLSGGGIMPIPPQPPIRLALSKRPPMSERALIHYAAGGVLAEVLGPAPDIQEAKAAVTPAEQPVPAGATATR</sequence>
<evidence type="ECO:0000259" key="5">
    <source>
        <dbReference type="Pfam" id="PF01464"/>
    </source>
</evidence>
<comment type="similarity">
    <text evidence="2">Belongs to the virb1 family.</text>
</comment>
<evidence type="ECO:0000256" key="3">
    <source>
        <dbReference type="ARBA" id="ARBA00022729"/>
    </source>
</evidence>
<dbReference type="GO" id="GO:0042597">
    <property type="term" value="C:periplasmic space"/>
    <property type="evidence" value="ECO:0007669"/>
    <property type="project" value="InterPro"/>
</dbReference>
<keyword evidence="3 4" id="KW-0732">Signal</keyword>
<evidence type="ECO:0000313" key="6">
    <source>
        <dbReference type="EMBL" id="MTH58854.1"/>
    </source>
</evidence>
<dbReference type="CDD" id="cd13401">
    <property type="entry name" value="Slt70-like"/>
    <property type="match status" value="1"/>
</dbReference>
<dbReference type="InterPro" id="IPR008939">
    <property type="entry name" value="Lytic_TGlycosylase_superhlx_U"/>
</dbReference>
<dbReference type="OrthoDB" id="9815002at2"/>
<organism evidence="6 7">
    <name type="scientific">Paracoccus litorisediminis</name>
    <dbReference type="NCBI Taxonomy" id="2006130"/>
    <lineage>
        <taxon>Bacteria</taxon>
        <taxon>Pseudomonadati</taxon>
        <taxon>Pseudomonadota</taxon>
        <taxon>Alphaproteobacteria</taxon>
        <taxon>Rhodobacterales</taxon>
        <taxon>Paracoccaceae</taxon>
        <taxon>Paracoccus</taxon>
    </lineage>
</organism>
<comment type="caution">
    <text evidence="6">The sequence shown here is derived from an EMBL/GenBank/DDBJ whole genome shotgun (WGS) entry which is preliminary data.</text>
</comment>
<comment type="similarity">
    <text evidence="1">Belongs to the transglycosylase Slt family.</text>
</comment>
<dbReference type="PANTHER" id="PTHR37423">
    <property type="entry name" value="SOLUBLE LYTIC MUREIN TRANSGLYCOSYLASE-RELATED"/>
    <property type="match status" value="1"/>
</dbReference>
<dbReference type="InterPro" id="IPR023346">
    <property type="entry name" value="Lysozyme-like_dom_sf"/>
</dbReference>
<evidence type="ECO:0000313" key="7">
    <source>
        <dbReference type="Proteomes" id="UP000449846"/>
    </source>
</evidence>
<dbReference type="AlphaFoldDB" id="A0A844HK96"/>
<dbReference type="Gene3D" id="1.25.20.10">
    <property type="entry name" value="Bacterial muramidases"/>
    <property type="match status" value="1"/>
</dbReference>
<accession>A0A844HK96</accession>
<evidence type="ECO:0000256" key="1">
    <source>
        <dbReference type="ARBA" id="ARBA00007734"/>
    </source>
</evidence>
<protein>
    <submittedName>
        <fullName evidence="6">Transglycosylase SLT domain-containing protein</fullName>
    </submittedName>
</protein>
<dbReference type="EMBL" id="WMIG01000002">
    <property type="protein sequence ID" value="MTH58854.1"/>
    <property type="molecule type" value="Genomic_DNA"/>
</dbReference>
<dbReference type="SUPFAM" id="SSF53955">
    <property type="entry name" value="Lysozyme-like"/>
    <property type="match status" value="1"/>
</dbReference>
<gene>
    <name evidence="6" type="ORF">GL300_06470</name>
</gene>
<dbReference type="Pfam" id="PF01464">
    <property type="entry name" value="SLT"/>
    <property type="match status" value="1"/>
</dbReference>
<dbReference type="Proteomes" id="UP000449846">
    <property type="component" value="Unassembled WGS sequence"/>
</dbReference>
<dbReference type="SUPFAM" id="SSF48435">
    <property type="entry name" value="Bacterial muramidases"/>
    <property type="match status" value="1"/>
</dbReference>
<dbReference type="Gene3D" id="1.10.530.10">
    <property type="match status" value="1"/>
</dbReference>
<reference evidence="6 7" key="1">
    <citation type="submission" date="2019-11" db="EMBL/GenBank/DDBJ databases">
        <authorList>
            <person name="Dong K."/>
        </authorList>
    </citation>
    <scope>NUCLEOTIDE SEQUENCE [LARGE SCALE GENOMIC DNA]</scope>
    <source>
        <strain evidence="6 7">NBRC 112902</strain>
    </source>
</reference>
<feature type="domain" description="Transglycosylase SLT" evidence="5">
    <location>
        <begin position="496"/>
        <end position="599"/>
    </location>
</feature>
<proteinExistence type="inferred from homology"/>
<dbReference type="InterPro" id="IPR008258">
    <property type="entry name" value="Transglycosylase_SLT_dom_1"/>
</dbReference>
<evidence type="ECO:0000256" key="4">
    <source>
        <dbReference type="SAM" id="SignalP"/>
    </source>
</evidence>
<name>A0A844HK96_9RHOB</name>